<accession>A0A7W3JP26</accession>
<feature type="transmembrane region" description="Helical" evidence="1">
    <location>
        <begin position="300"/>
        <end position="321"/>
    </location>
</feature>
<keyword evidence="1" id="KW-0812">Transmembrane</keyword>
<keyword evidence="1" id="KW-0472">Membrane</keyword>
<feature type="transmembrane region" description="Helical" evidence="1">
    <location>
        <begin position="31"/>
        <end position="48"/>
    </location>
</feature>
<dbReference type="Proteomes" id="UP000526083">
    <property type="component" value="Unassembled WGS sequence"/>
</dbReference>
<evidence type="ECO:0000313" key="4">
    <source>
        <dbReference type="Proteomes" id="UP000526083"/>
    </source>
</evidence>
<keyword evidence="1" id="KW-1133">Transmembrane helix</keyword>
<dbReference type="PANTHER" id="PTHR30590:SF3">
    <property type="entry name" value="HYPOTHETICAL MEMBRANE SPANNING PROTEIN"/>
    <property type="match status" value="1"/>
</dbReference>
<protein>
    <recommendedName>
        <fullName evidence="2">Heparan-alpha-glucosaminide N-acetyltransferase catalytic domain-containing protein</fullName>
    </recommendedName>
</protein>
<sequence>MAASPAVVGGSAAARAWNRLAGAKRLGGIDLARGLALVGMFAAHLLTIDSFDVAEPSTWIDIVNGRSAILFATLAGVSIALVTGGATPVVGVARRVARRRLGIRAGFLWILGVILIFTGVPIYVILPAYAVLFCLAMPLLGVRPRALFAIAAILTLTMPFLVAVIEAIFGWGEATDSALGLLVGWAYPFPVWSIFLITGLALGRLDLSRTRVQTSAVVFGAIAAIVGYTLAAVFPAPPVTYDMTGAPTDAVAWFLASVWTADAHSGGILEVLASGGVAVAVIGACVLICRTALRWVFLPLRAAGTMPLTAYSLQVLVWAVWSQFALGTTTDLWGFRALEPFWPLTIAVLLVCMVWALVVGRGPLENLSNTLSRRLVPGPKITRLE</sequence>
<feature type="transmembrane region" description="Helical" evidence="1">
    <location>
        <begin position="178"/>
        <end position="202"/>
    </location>
</feature>
<feature type="transmembrane region" description="Helical" evidence="1">
    <location>
        <begin position="101"/>
        <end position="117"/>
    </location>
</feature>
<feature type="transmembrane region" description="Helical" evidence="1">
    <location>
        <begin position="147"/>
        <end position="172"/>
    </location>
</feature>
<dbReference type="EMBL" id="JACGWY010000002">
    <property type="protein sequence ID" value="MBA8816411.1"/>
    <property type="molecule type" value="Genomic_DNA"/>
</dbReference>
<proteinExistence type="predicted"/>
<evidence type="ECO:0000313" key="3">
    <source>
        <dbReference type="EMBL" id="MBA8816411.1"/>
    </source>
</evidence>
<dbReference type="PANTHER" id="PTHR30590">
    <property type="entry name" value="INNER MEMBRANE PROTEIN"/>
    <property type="match status" value="1"/>
</dbReference>
<organism evidence="3 4">
    <name type="scientific">Microbacterium halimionae</name>
    <dbReference type="NCBI Taxonomy" id="1526413"/>
    <lineage>
        <taxon>Bacteria</taxon>
        <taxon>Bacillati</taxon>
        <taxon>Actinomycetota</taxon>
        <taxon>Actinomycetes</taxon>
        <taxon>Micrococcales</taxon>
        <taxon>Microbacteriaceae</taxon>
        <taxon>Microbacterium</taxon>
    </lineage>
</organism>
<evidence type="ECO:0000259" key="2">
    <source>
        <dbReference type="Pfam" id="PF07786"/>
    </source>
</evidence>
<feature type="transmembrane region" description="Helical" evidence="1">
    <location>
        <begin position="123"/>
        <end position="140"/>
    </location>
</feature>
<feature type="transmembrane region" description="Helical" evidence="1">
    <location>
        <begin position="341"/>
        <end position="364"/>
    </location>
</feature>
<keyword evidence="4" id="KW-1185">Reference proteome</keyword>
<dbReference type="InterPro" id="IPR052529">
    <property type="entry name" value="Bact_Transport_Assoc"/>
</dbReference>
<dbReference type="Pfam" id="PF07786">
    <property type="entry name" value="HGSNAT_cat"/>
    <property type="match status" value="1"/>
</dbReference>
<comment type="caution">
    <text evidence="3">The sequence shown here is derived from an EMBL/GenBank/DDBJ whole genome shotgun (WGS) entry which is preliminary data.</text>
</comment>
<feature type="transmembrane region" description="Helical" evidence="1">
    <location>
        <begin position="214"/>
        <end position="234"/>
    </location>
</feature>
<dbReference type="RefSeq" id="WP_310734833.1">
    <property type="nucleotide sequence ID" value="NZ_JAAOZB010000001.1"/>
</dbReference>
<name>A0A7W3JP26_9MICO</name>
<feature type="transmembrane region" description="Helical" evidence="1">
    <location>
        <begin position="68"/>
        <end position="89"/>
    </location>
</feature>
<evidence type="ECO:0000256" key="1">
    <source>
        <dbReference type="SAM" id="Phobius"/>
    </source>
</evidence>
<dbReference type="InterPro" id="IPR012429">
    <property type="entry name" value="HGSNAT_cat"/>
</dbReference>
<gene>
    <name evidence="3" type="ORF">FHX48_001484</name>
</gene>
<feature type="transmembrane region" description="Helical" evidence="1">
    <location>
        <begin position="267"/>
        <end position="288"/>
    </location>
</feature>
<feature type="domain" description="Heparan-alpha-glucosaminide N-acetyltransferase catalytic" evidence="2">
    <location>
        <begin position="25"/>
        <end position="209"/>
    </location>
</feature>
<reference evidence="3 4" key="1">
    <citation type="submission" date="2020-07" db="EMBL/GenBank/DDBJ databases">
        <title>Sequencing the genomes of 1000 actinobacteria strains.</title>
        <authorList>
            <person name="Klenk H.-P."/>
        </authorList>
    </citation>
    <scope>NUCLEOTIDE SEQUENCE [LARGE SCALE GENOMIC DNA]</scope>
    <source>
        <strain evidence="3 4">DSM 27576</strain>
    </source>
</reference>
<dbReference type="AlphaFoldDB" id="A0A7W3JP26"/>